<feature type="region of interest" description="Disordered" evidence="1">
    <location>
        <begin position="77"/>
        <end position="166"/>
    </location>
</feature>
<keyword evidence="3" id="KW-1185">Reference proteome</keyword>
<evidence type="ECO:0000313" key="3">
    <source>
        <dbReference type="Proteomes" id="UP000297245"/>
    </source>
</evidence>
<proteinExistence type="predicted"/>
<evidence type="ECO:0000313" key="2">
    <source>
        <dbReference type="EMBL" id="THU98334.1"/>
    </source>
</evidence>
<gene>
    <name evidence="2" type="ORF">K435DRAFT_965002</name>
</gene>
<dbReference type="Proteomes" id="UP000297245">
    <property type="component" value="Unassembled WGS sequence"/>
</dbReference>
<organism evidence="2 3">
    <name type="scientific">Dendrothele bispora (strain CBS 962.96)</name>
    <dbReference type="NCBI Taxonomy" id="1314807"/>
    <lineage>
        <taxon>Eukaryota</taxon>
        <taxon>Fungi</taxon>
        <taxon>Dikarya</taxon>
        <taxon>Basidiomycota</taxon>
        <taxon>Agaricomycotina</taxon>
        <taxon>Agaricomycetes</taxon>
        <taxon>Agaricomycetidae</taxon>
        <taxon>Agaricales</taxon>
        <taxon>Agaricales incertae sedis</taxon>
        <taxon>Dendrothele</taxon>
    </lineage>
</organism>
<feature type="compositionally biased region" description="Polar residues" evidence="1">
    <location>
        <begin position="80"/>
        <end position="90"/>
    </location>
</feature>
<dbReference type="EMBL" id="ML179138">
    <property type="protein sequence ID" value="THU98334.1"/>
    <property type="molecule type" value="Genomic_DNA"/>
</dbReference>
<reference evidence="2 3" key="1">
    <citation type="journal article" date="2019" name="Nat. Ecol. Evol.">
        <title>Megaphylogeny resolves global patterns of mushroom evolution.</title>
        <authorList>
            <person name="Varga T."/>
            <person name="Krizsan K."/>
            <person name="Foldi C."/>
            <person name="Dima B."/>
            <person name="Sanchez-Garcia M."/>
            <person name="Sanchez-Ramirez S."/>
            <person name="Szollosi G.J."/>
            <person name="Szarkandi J.G."/>
            <person name="Papp V."/>
            <person name="Albert L."/>
            <person name="Andreopoulos W."/>
            <person name="Angelini C."/>
            <person name="Antonin V."/>
            <person name="Barry K.W."/>
            <person name="Bougher N.L."/>
            <person name="Buchanan P."/>
            <person name="Buyck B."/>
            <person name="Bense V."/>
            <person name="Catcheside P."/>
            <person name="Chovatia M."/>
            <person name="Cooper J."/>
            <person name="Damon W."/>
            <person name="Desjardin D."/>
            <person name="Finy P."/>
            <person name="Geml J."/>
            <person name="Haridas S."/>
            <person name="Hughes K."/>
            <person name="Justo A."/>
            <person name="Karasinski D."/>
            <person name="Kautmanova I."/>
            <person name="Kiss B."/>
            <person name="Kocsube S."/>
            <person name="Kotiranta H."/>
            <person name="LaButti K.M."/>
            <person name="Lechner B.E."/>
            <person name="Liimatainen K."/>
            <person name="Lipzen A."/>
            <person name="Lukacs Z."/>
            <person name="Mihaltcheva S."/>
            <person name="Morgado L.N."/>
            <person name="Niskanen T."/>
            <person name="Noordeloos M.E."/>
            <person name="Ohm R.A."/>
            <person name="Ortiz-Santana B."/>
            <person name="Ovrebo C."/>
            <person name="Racz N."/>
            <person name="Riley R."/>
            <person name="Savchenko A."/>
            <person name="Shiryaev A."/>
            <person name="Soop K."/>
            <person name="Spirin V."/>
            <person name="Szebenyi C."/>
            <person name="Tomsovsky M."/>
            <person name="Tulloss R.E."/>
            <person name="Uehling J."/>
            <person name="Grigoriev I.V."/>
            <person name="Vagvolgyi C."/>
            <person name="Papp T."/>
            <person name="Martin F.M."/>
            <person name="Miettinen O."/>
            <person name="Hibbett D.S."/>
            <person name="Nagy L.G."/>
        </authorList>
    </citation>
    <scope>NUCLEOTIDE SEQUENCE [LARGE SCALE GENOMIC DNA]</scope>
    <source>
        <strain evidence="2 3">CBS 962.96</strain>
    </source>
</reference>
<evidence type="ECO:0000256" key="1">
    <source>
        <dbReference type="SAM" id="MobiDB-lite"/>
    </source>
</evidence>
<name>A0A4S8M7N1_DENBC</name>
<accession>A0A4S8M7N1</accession>
<dbReference type="AlphaFoldDB" id="A0A4S8M7N1"/>
<dbReference type="OrthoDB" id="3227079at2759"/>
<feature type="compositionally biased region" description="Polar residues" evidence="1">
    <location>
        <begin position="129"/>
        <end position="147"/>
    </location>
</feature>
<sequence>MPFSFSLAFCCPCFSKGKTTGLPDNTIQPEIDETSRLIPQRTDEQPTPTRMYVDQERVRERLGTIVRAKEGKMVNVMSYRHSNASRSSDSPGLRPTSIADEPETESRGDDSSISNNRENGEHSPAQHAGPSNGTREDAGSSQENGVKSSDLHKKPPPTSLPDLFKKFEDAAPSLSLSWGD</sequence>
<protein>
    <submittedName>
        <fullName evidence="2">Uncharacterized protein</fullName>
    </submittedName>
</protein>